<proteinExistence type="predicted"/>
<feature type="domain" description="CHK kinase-like" evidence="1">
    <location>
        <begin position="139"/>
        <end position="333"/>
    </location>
</feature>
<dbReference type="Gene3D" id="3.90.1200.10">
    <property type="match status" value="1"/>
</dbReference>
<dbReference type="InterPro" id="IPR011009">
    <property type="entry name" value="Kinase-like_dom_sf"/>
</dbReference>
<dbReference type="InterPro" id="IPR004119">
    <property type="entry name" value="EcKL"/>
</dbReference>
<sequence length="421" mass="48225">MTSTNKDYAKLKEVGKYFTEETLRTALQTVHGKEAIVLSWECNTRDATGDSYLSTIYKIKVNGTVNGKEVQVSMVVKCLPENLARRKTFRNQEFFSNEIAFYTKVIPEFEKFVKEKNQVQALCIPRCLVAFENGENDFIALEDVSLLGYKSVPRQANLDYNQFLILVKGLARFQAISFAFKDQHKQKFEEIVESLRETYYSPAHWNWYRRFNEMILSIAKNAVAVEYPGSKAEKKINSYQASDLYKKATEICARKHHPTSVVVQGDAWVPNFMTRKSPEHEALILDFQLARCASPVVDLSTLIYVGSNKSIFHDKFDDLLKAYHNELCKTISLLGSNPESLYPWNVFMDEVKEQFVYGMIFSLEVIPMSVLDDDETFNLDLIKDDNAVDIADVWTLSNIKSQSGRLRSANIIVHAVEKGFL</sequence>
<protein>
    <submittedName>
        <fullName evidence="3">Uncharacterized protein LOC108628456</fullName>
    </submittedName>
</protein>
<dbReference type="PANTHER" id="PTHR11012:SF57">
    <property type="entry name" value="LD10016P"/>
    <property type="match status" value="1"/>
</dbReference>
<organism evidence="2 3">
    <name type="scientific">Ceratina calcarata</name>
    <dbReference type="NCBI Taxonomy" id="156304"/>
    <lineage>
        <taxon>Eukaryota</taxon>
        <taxon>Metazoa</taxon>
        <taxon>Ecdysozoa</taxon>
        <taxon>Arthropoda</taxon>
        <taxon>Hexapoda</taxon>
        <taxon>Insecta</taxon>
        <taxon>Pterygota</taxon>
        <taxon>Neoptera</taxon>
        <taxon>Endopterygota</taxon>
        <taxon>Hymenoptera</taxon>
        <taxon>Apocrita</taxon>
        <taxon>Aculeata</taxon>
        <taxon>Apoidea</taxon>
        <taxon>Anthophila</taxon>
        <taxon>Apidae</taxon>
        <taxon>Ceratina</taxon>
        <taxon>Zadontomerus</taxon>
    </lineage>
</organism>
<evidence type="ECO:0000259" key="1">
    <source>
        <dbReference type="SMART" id="SM00587"/>
    </source>
</evidence>
<dbReference type="KEGG" id="ccal:108628456"/>
<dbReference type="RefSeq" id="XP_017885864.1">
    <property type="nucleotide sequence ID" value="XM_018030375.2"/>
</dbReference>
<evidence type="ECO:0000313" key="3">
    <source>
        <dbReference type="RefSeq" id="XP_017885864.1"/>
    </source>
</evidence>
<dbReference type="InterPro" id="IPR015897">
    <property type="entry name" value="CHK_kinase-like"/>
</dbReference>
<accession>A0AAJ7J6G4</accession>
<dbReference type="AlphaFoldDB" id="A0AAJ7J6G4"/>
<dbReference type="Pfam" id="PF02958">
    <property type="entry name" value="EcKL"/>
    <property type="match status" value="1"/>
</dbReference>
<dbReference type="GeneID" id="108628456"/>
<dbReference type="SMART" id="SM00587">
    <property type="entry name" value="CHK"/>
    <property type="match status" value="1"/>
</dbReference>
<dbReference type="Proteomes" id="UP000694925">
    <property type="component" value="Unplaced"/>
</dbReference>
<dbReference type="SUPFAM" id="SSF56112">
    <property type="entry name" value="Protein kinase-like (PK-like)"/>
    <property type="match status" value="1"/>
</dbReference>
<reference evidence="3" key="1">
    <citation type="submission" date="2025-08" db="UniProtKB">
        <authorList>
            <consortium name="RefSeq"/>
        </authorList>
    </citation>
    <scope>IDENTIFICATION</scope>
    <source>
        <tissue evidence="3">Whole body</tissue>
    </source>
</reference>
<gene>
    <name evidence="3" type="primary">LOC108628456</name>
</gene>
<evidence type="ECO:0000313" key="2">
    <source>
        <dbReference type="Proteomes" id="UP000694925"/>
    </source>
</evidence>
<name>A0AAJ7J6G4_9HYME</name>
<dbReference type="PANTHER" id="PTHR11012">
    <property type="entry name" value="PROTEIN KINASE-LIKE DOMAIN-CONTAINING"/>
    <property type="match status" value="1"/>
</dbReference>
<keyword evidence="2" id="KW-1185">Reference proteome</keyword>